<evidence type="ECO:0000256" key="3">
    <source>
        <dbReference type="ARBA" id="ARBA00022679"/>
    </source>
</evidence>
<keyword evidence="4" id="KW-0548">Nucleotidyltransferase</keyword>
<comment type="similarity">
    <text evidence="1">Belongs to the RpoE family.</text>
</comment>
<comment type="caution">
    <text evidence="8">The sequence shown here is derived from an EMBL/GenBank/DDBJ whole genome shotgun (WGS) entry which is preliminary data.</text>
</comment>
<dbReference type="OrthoDB" id="401223at2"/>
<evidence type="ECO:0000259" key="7">
    <source>
        <dbReference type="PROSITE" id="PS51913"/>
    </source>
</evidence>
<dbReference type="GO" id="GO:0016779">
    <property type="term" value="F:nucleotidyltransferase activity"/>
    <property type="evidence" value="ECO:0007669"/>
    <property type="project" value="UniProtKB-KW"/>
</dbReference>
<evidence type="ECO:0000313" key="8">
    <source>
        <dbReference type="EMBL" id="PWI58010.1"/>
    </source>
</evidence>
<dbReference type="PROSITE" id="PS51913">
    <property type="entry name" value="HTH_HARE"/>
    <property type="match status" value="1"/>
</dbReference>
<dbReference type="NCBIfam" id="TIGR04567">
    <property type="entry name" value="RNAP_delt_lowGC"/>
    <property type="match status" value="1"/>
</dbReference>
<dbReference type="Pfam" id="PF05066">
    <property type="entry name" value="HARE-HTH"/>
    <property type="match status" value="1"/>
</dbReference>
<dbReference type="InterPro" id="IPR029757">
    <property type="entry name" value="RpoE"/>
</dbReference>
<evidence type="ECO:0000313" key="9">
    <source>
        <dbReference type="Proteomes" id="UP000245380"/>
    </source>
</evidence>
<dbReference type="GO" id="GO:0006355">
    <property type="term" value="P:regulation of DNA-templated transcription"/>
    <property type="evidence" value="ECO:0007669"/>
    <property type="project" value="InterPro"/>
</dbReference>
<dbReference type="EMBL" id="MPDK01000007">
    <property type="protein sequence ID" value="PWI58010.1"/>
    <property type="molecule type" value="Genomic_DNA"/>
</dbReference>
<dbReference type="Proteomes" id="UP000245380">
    <property type="component" value="Unassembled WGS sequence"/>
</dbReference>
<organism evidence="8 9">
    <name type="scientific">Sulfoacidibacillus thermotolerans</name>
    <name type="common">Acidibacillus sulfuroxidans</name>
    <dbReference type="NCBI Taxonomy" id="1765684"/>
    <lineage>
        <taxon>Bacteria</taxon>
        <taxon>Bacillati</taxon>
        <taxon>Bacillota</taxon>
        <taxon>Bacilli</taxon>
        <taxon>Bacillales</taxon>
        <taxon>Alicyclobacillaceae</taxon>
        <taxon>Sulfoacidibacillus</taxon>
    </lineage>
</organism>
<proteinExistence type="inferred from homology"/>
<evidence type="ECO:0000256" key="6">
    <source>
        <dbReference type="ARBA" id="ARBA00031937"/>
    </source>
</evidence>
<dbReference type="InterPro" id="IPR007759">
    <property type="entry name" value="Asxl_HARE-HTH"/>
</dbReference>
<dbReference type="GO" id="GO:0006351">
    <property type="term" value="P:DNA-templated transcription"/>
    <property type="evidence" value="ECO:0007669"/>
    <property type="project" value="InterPro"/>
</dbReference>
<evidence type="ECO:0000256" key="4">
    <source>
        <dbReference type="ARBA" id="ARBA00022695"/>
    </source>
</evidence>
<sequence length="157" mass="18202">MPLIEIAYELLAEAKEPIYYRDLMGKVAGLLGLTQAEIDAVIAHLYTDINIDGRFLCIGDNVWGLKRWYPVERSTERTSSRRFVRKEALSLDDEDDLEVDDLELEELELEEEPPFVLADDEDLLEEEDEIVDDELEFLDAEDEVEDLVEEEEEGEDF</sequence>
<keyword evidence="5" id="KW-0804">Transcription</keyword>
<keyword evidence="3" id="KW-0808">Transferase</keyword>
<evidence type="ECO:0000256" key="1">
    <source>
        <dbReference type="ARBA" id="ARBA00009828"/>
    </source>
</evidence>
<keyword evidence="9" id="KW-1185">Reference proteome</keyword>
<dbReference type="GO" id="GO:0000428">
    <property type="term" value="C:DNA-directed RNA polymerase complex"/>
    <property type="evidence" value="ECO:0007669"/>
    <property type="project" value="UniProtKB-KW"/>
</dbReference>
<keyword evidence="2 8" id="KW-0240">DNA-directed RNA polymerase</keyword>
<dbReference type="InterPro" id="IPR038087">
    <property type="entry name" value="RNAP_delta_N_dom_sf"/>
</dbReference>
<dbReference type="AlphaFoldDB" id="A0A2U3D9P7"/>
<evidence type="ECO:0000256" key="2">
    <source>
        <dbReference type="ARBA" id="ARBA00022478"/>
    </source>
</evidence>
<gene>
    <name evidence="8" type="ORF">BM613_05970</name>
</gene>
<protein>
    <recommendedName>
        <fullName evidence="6">RNAP delta factor</fullName>
    </recommendedName>
</protein>
<evidence type="ECO:0000256" key="5">
    <source>
        <dbReference type="ARBA" id="ARBA00023163"/>
    </source>
</evidence>
<dbReference type="Gene3D" id="1.10.10.1250">
    <property type="entry name" value="RNA polymerase, subunit delta, N-terminal domain"/>
    <property type="match status" value="1"/>
</dbReference>
<accession>A0A2U3D9P7</accession>
<reference evidence="8 9" key="1">
    <citation type="submission" date="2016-11" db="EMBL/GenBank/DDBJ databases">
        <title>Comparative genomics of Acidibacillus ferroxidans species.</title>
        <authorList>
            <person name="Oliveira G."/>
            <person name="Nunes G."/>
            <person name="Oliveira R."/>
            <person name="Araujo F."/>
            <person name="Salim A."/>
            <person name="Scholte L."/>
            <person name="Morais D."/>
            <person name="Nancucheo I."/>
            <person name="Johnson D.B."/>
            <person name="Grail B."/>
            <person name="Bittencourt J."/>
            <person name="Valadares R."/>
        </authorList>
    </citation>
    <scope>NUCLEOTIDE SEQUENCE [LARGE SCALE GENOMIC DNA]</scope>
    <source>
        <strain evidence="8 9">Y002</strain>
    </source>
</reference>
<feature type="domain" description="HTH HARE-type" evidence="7">
    <location>
        <begin position="1"/>
        <end position="68"/>
    </location>
</feature>
<name>A0A2U3D9P7_SULT2</name>